<name>A0A843V491_COLES</name>
<comment type="caution">
    <text evidence="2">The sequence shown here is derived from an EMBL/GenBank/DDBJ whole genome shotgun (WGS) entry which is preliminary data.</text>
</comment>
<dbReference type="Proteomes" id="UP000652761">
    <property type="component" value="Unassembled WGS sequence"/>
</dbReference>
<feature type="non-terminal residue" evidence="2">
    <location>
        <position position="325"/>
    </location>
</feature>
<protein>
    <submittedName>
        <fullName evidence="2">Uncharacterized protein</fullName>
    </submittedName>
</protein>
<evidence type="ECO:0000313" key="2">
    <source>
        <dbReference type="EMBL" id="MQL93122.1"/>
    </source>
</evidence>
<dbReference type="AlphaFoldDB" id="A0A843V491"/>
<gene>
    <name evidence="2" type="ORF">Taro_025760</name>
</gene>
<sequence length="325" mass="35468">VLTCSHGAVVGPFVRDCETERLFLCCVVRVGYWPDQPVVRCRVVASFLSDSCFAIRRARYSVTCYGTGLLVVSVLVPCGNSLGVTVVERTSGVKLWILTRVGYGSVLVLSALDINSRLASRGNLSLLLSPPSPLLFPHLYPCASSLLLAVDGSTWEGRDVCSIGPFVRDYETERLFLCCVVRVGYWPDQPVVRCRVVASFLSDSCFAIRRGLYLYPVWVMICGGTSYTSLSGVDVELCFVEVVCLGVTVVERTSGVKLAMASRGRRGAHAREDEPRREERNEQQALAPQGPSVLPPPPPVDYGVFMQGLVQAMQTQAHTQAALQA</sequence>
<accession>A0A843V491</accession>
<feature type="compositionally biased region" description="Basic and acidic residues" evidence="1">
    <location>
        <begin position="269"/>
        <end position="282"/>
    </location>
</feature>
<reference evidence="2" key="1">
    <citation type="submission" date="2017-07" db="EMBL/GenBank/DDBJ databases">
        <title>Taro Niue Genome Assembly and Annotation.</title>
        <authorList>
            <person name="Atibalentja N."/>
            <person name="Keating K."/>
            <person name="Fields C.J."/>
        </authorList>
    </citation>
    <scope>NUCLEOTIDE SEQUENCE</scope>
    <source>
        <strain evidence="2">Niue_2</strain>
        <tissue evidence="2">Leaf</tissue>
    </source>
</reference>
<organism evidence="2 3">
    <name type="scientific">Colocasia esculenta</name>
    <name type="common">Wild taro</name>
    <name type="synonym">Arum esculentum</name>
    <dbReference type="NCBI Taxonomy" id="4460"/>
    <lineage>
        <taxon>Eukaryota</taxon>
        <taxon>Viridiplantae</taxon>
        <taxon>Streptophyta</taxon>
        <taxon>Embryophyta</taxon>
        <taxon>Tracheophyta</taxon>
        <taxon>Spermatophyta</taxon>
        <taxon>Magnoliopsida</taxon>
        <taxon>Liliopsida</taxon>
        <taxon>Araceae</taxon>
        <taxon>Aroideae</taxon>
        <taxon>Colocasieae</taxon>
        <taxon>Colocasia</taxon>
    </lineage>
</organism>
<feature type="region of interest" description="Disordered" evidence="1">
    <location>
        <begin position="261"/>
        <end position="300"/>
    </location>
</feature>
<keyword evidence="3" id="KW-1185">Reference proteome</keyword>
<evidence type="ECO:0000256" key="1">
    <source>
        <dbReference type="SAM" id="MobiDB-lite"/>
    </source>
</evidence>
<evidence type="ECO:0000313" key="3">
    <source>
        <dbReference type="Proteomes" id="UP000652761"/>
    </source>
</evidence>
<proteinExistence type="predicted"/>
<dbReference type="EMBL" id="NMUH01001519">
    <property type="protein sequence ID" value="MQL93122.1"/>
    <property type="molecule type" value="Genomic_DNA"/>
</dbReference>